<evidence type="ECO:0000256" key="6">
    <source>
        <dbReference type="ARBA" id="ARBA00024695"/>
    </source>
</evidence>
<feature type="transmembrane region" description="Helical" evidence="9">
    <location>
        <begin position="426"/>
        <end position="445"/>
    </location>
</feature>
<evidence type="ECO:0000256" key="7">
    <source>
        <dbReference type="SAM" id="Coils"/>
    </source>
</evidence>
<dbReference type="GO" id="GO:0030692">
    <property type="term" value="C:Noc4p-Nop14p complex"/>
    <property type="evidence" value="ECO:0007669"/>
    <property type="project" value="TreeGrafter"/>
</dbReference>
<reference evidence="11" key="1">
    <citation type="submission" date="2016-11" db="UniProtKB">
        <authorList>
            <consortium name="WormBaseParasite"/>
        </authorList>
    </citation>
    <scope>IDENTIFICATION</scope>
</reference>
<dbReference type="GO" id="GO:0032040">
    <property type="term" value="C:small-subunit processome"/>
    <property type="evidence" value="ECO:0007669"/>
    <property type="project" value="InterPro"/>
</dbReference>
<keyword evidence="5" id="KW-0539">Nucleus</keyword>
<evidence type="ECO:0000256" key="3">
    <source>
        <dbReference type="ARBA" id="ARBA00022517"/>
    </source>
</evidence>
<evidence type="ECO:0000313" key="10">
    <source>
        <dbReference type="Proteomes" id="UP000095283"/>
    </source>
</evidence>
<dbReference type="Proteomes" id="UP000095283">
    <property type="component" value="Unplaced"/>
</dbReference>
<sequence length="817" mass="94394">MIWIKEYEITILGKKKGNAGIGHPGLSKKHAYQQREKTLGVEYDRLGKVNKVFVFFSIFSFHLRITYSDILTHGGEVLTSIQKYDRTIASDDEEDTGNIGADVVKAAHFGGGDLEKNRYHSEKLSRKEVIADIIARTKQARQEKQDAKDEQETAIEKIDLRYNQLLDKVQNVLRPIGATKAEKVEKDDYDKLAFMLKVDADARSTPAERTKTVEEVAIKEKEKLEEMENLRIARMDIQRNKRVHISADADFNRSFNDSEKKRIKQADNFMVRFDSQGKLIDGEKVGIKILKYQLVVCYLCSIKFKFSKLIDLLGLYPTCKMGTIIERIVKCNHPSLQKGNKQKLMKLFLLLLRLFDDTAQETPTENSILIIEILTKSLFDIMKFDIEYSVRCMRAFIRQNWKLRSGKVRRSEPSFTIIALLRYDFILIYNIMLNINLLLMWILLYESFFRLVASLYPVSDVWHPVCTPAMALAAVTLANCYVTSLSVLARQVLVVTVIGDFVENSKRYIPEAISFLRGALLLAVENSDNERAPSVAFPLSLPHRRMLYIDDAIDREVVVEPLVLGQVFDAKNSDSLDDTPLNKCRVLRALVAIIQKFRLIYAAHEHTFTALFTPFLKLLKRIPINRLPSVLSEEIDALIQSVEAECMRKMRLTQLSQVKTEKRFSFSYMIKMLEPRFEENFDPERPRVSRDSNRKGASAEKKKLQHLYKKEMRGAIKELRKDNSFLNRKQRKDVQAKDRDRRMKMKKLMQADYFLPGGIGMIHNIILARRSYAVISYDYCIVCQAKHFKMSVAEAKDWKSSLTLPAKDRRFKTAVRI</sequence>
<dbReference type="Pfam" id="PF04147">
    <property type="entry name" value="Nop14"/>
    <property type="match status" value="3"/>
</dbReference>
<dbReference type="PANTHER" id="PTHR23183:SF0">
    <property type="entry name" value="NUCLEOLAR PROTEIN 14"/>
    <property type="match status" value="1"/>
</dbReference>
<accession>A0A1I7XQ25</accession>
<evidence type="ECO:0000256" key="2">
    <source>
        <dbReference type="ARBA" id="ARBA00007466"/>
    </source>
</evidence>
<dbReference type="InterPro" id="IPR007276">
    <property type="entry name" value="Nop14"/>
</dbReference>
<evidence type="ECO:0000256" key="9">
    <source>
        <dbReference type="SAM" id="Phobius"/>
    </source>
</evidence>
<feature type="coiled-coil region" evidence="7">
    <location>
        <begin position="130"/>
        <end position="168"/>
    </location>
</feature>
<proteinExistence type="inferred from homology"/>
<dbReference type="PANTHER" id="PTHR23183">
    <property type="entry name" value="NOP14"/>
    <property type="match status" value="1"/>
</dbReference>
<keyword evidence="7" id="KW-0175">Coiled coil</keyword>
<protein>
    <submittedName>
        <fullName evidence="11">Nucleolar protein 14</fullName>
    </submittedName>
</protein>
<name>A0A1I7XQ25_HETBA</name>
<comment type="subcellular location">
    <subcellularLocation>
        <location evidence="1">Nucleus</location>
        <location evidence="1">Nucleolus</location>
    </subcellularLocation>
</comment>
<organism evidence="10 11">
    <name type="scientific">Heterorhabditis bacteriophora</name>
    <name type="common">Entomopathogenic nematode worm</name>
    <dbReference type="NCBI Taxonomy" id="37862"/>
    <lineage>
        <taxon>Eukaryota</taxon>
        <taxon>Metazoa</taxon>
        <taxon>Ecdysozoa</taxon>
        <taxon>Nematoda</taxon>
        <taxon>Chromadorea</taxon>
        <taxon>Rhabditida</taxon>
        <taxon>Rhabditina</taxon>
        <taxon>Rhabditomorpha</taxon>
        <taxon>Strongyloidea</taxon>
        <taxon>Heterorhabditidae</taxon>
        <taxon>Heterorhabditis</taxon>
    </lineage>
</organism>
<dbReference type="AlphaFoldDB" id="A0A1I7XQ25"/>
<comment type="similarity">
    <text evidence="2">Belongs to the NOP14 family.</text>
</comment>
<dbReference type="WBParaSite" id="Hba_19841">
    <property type="protein sequence ID" value="Hba_19841"/>
    <property type="gene ID" value="Hba_19841"/>
</dbReference>
<keyword evidence="4" id="KW-0698">rRNA processing</keyword>
<keyword evidence="10" id="KW-1185">Reference proteome</keyword>
<evidence type="ECO:0000256" key="8">
    <source>
        <dbReference type="SAM" id="MobiDB-lite"/>
    </source>
</evidence>
<keyword evidence="9" id="KW-1133">Transmembrane helix</keyword>
<comment type="function">
    <text evidence="6">Involved in nucleolar processing of pre-18S ribosomal RNA. Has a role in the nuclear export of 40S pre-ribosomal subunit to the cytoplasm.</text>
</comment>
<keyword evidence="9" id="KW-0472">Membrane</keyword>
<evidence type="ECO:0000313" key="11">
    <source>
        <dbReference type="WBParaSite" id="Hba_19841"/>
    </source>
</evidence>
<keyword evidence="3" id="KW-0690">Ribosome biogenesis</keyword>
<evidence type="ECO:0000256" key="4">
    <source>
        <dbReference type="ARBA" id="ARBA00022552"/>
    </source>
</evidence>
<evidence type="ECO:0000256" key="5">
    <source>
        <dbReference type="ARBA" id="ARBA00023242"/>
    </source>
</evidence>
<dbReference type="GO" id="GO:0030490">
    <property type="term" value="P:maturation of SSU-rRNA"/>
    <property type="evidence" value="ECO:0007669"/>
    <property type="project" value="TreeGrafter"/>
</dbReference>
<keyword evidence="9" id="KW-0812">Transmembrane</keyword>
<evidence type="ECO:0000256" key="1">
    <source>
        <dbReference type="ARBA" id="ARBA00004604"/>
    </source>
</evidence>
<feature type="region of interest" description="Disordered" evidence="8">
    <location>
        <begin position="681"/>
        <end position="702"/>
    </location>
</feature>